<proteinExistence type="predicted"/>
<dbReference type="Proteomes" id="UP000692954">
    <property type="component" value="Unassembled WGS sequence"/>
</dbReference>
<dbReference type="InterPro" id="IPR006091">
    <property type="entry name" value="Acyl-CoA_Oxase/DH_mid-dom"/>
</dbReference>
<protein>
    <recommendedName>
        <fullName evidence="7">Acyl-CoA dehydrogenase</fullName>
    </recommendedName>
</protein>
<comment type="caution">
    <text evidence="5">The sequence shown here is derived from an EMBL/GenBank/DDBJ whole genome shotgun (WGS) entry which is preliminary data.</text>
</comment>
<dbReference type="Pfam" id="PF00441">
    <property type="entry name" value="Acyl-CoA_dh_1"/>
    <property type="match status" value="1"/>
</dbReference>
<dbReference type="PANTHER" id="PTHR48083">
    <property type="entry name" value="MEDIUM-CHAIN SPECIFIC ACYL-COA DEHYDROGENASE, MITOCHONDRIAL-RELATED"/>
    <property type="match status" value="1"/>
</dbReference>
<evidence type="ECO:0008006" key="7">
    <source>
        <dbReference type="Google" id="ProtNLM"/>
    </source>
</evidence>
<sequence>MNLQMELQELISYLNSQGSILKYRQNELVKSEQVSTLPTGEVLIISSNGPQYTLTIRQQPIFAKLGVASLKEDLRLQNELLGHEQEVIHICEDAKLLGSEFYVKGQIKGKVLNELAIQNLSISDRKLVFKEIVSFLCRIHSIGQSQSTFNYKAVIESLRIQYKTHETRIQTNIEDLLYWLQMNVPEQTIQESLCLGNVELNNFIFELTEIKLISIQNWNSVQIGNSYIEFARFLSNYDVPYVKQVTDYGLQKIHYLLGLQNKAELINQYCIERQLDSIKYLNYNIIIVLLQRAIFKQQCIKTKVNPERSNIFQQELEILSKSAWNMVLELTNDDPFLVKSRVESDQLLWAQYPVSQRCKSYYYRIRDFMRDEVFPIEQSQFDIIYSFNKDNHWKGLPGIEHLQRRAKSLGLWNLFIGDPVYGKGLNNLEYTFLSELMGISFFGHEIFNCYAPETGNIKLLIMAATDFQKEKYLKPLLEGECKTFFAMSERNVSSSDPTNFETIITKQGDGYVIKGSKWMVSGIQDERCRFGIVMGKTTVNPKSPFTEQTMFLVDTPHPNIKFKNPLAVIGYDEAPHGIIEVEFDNVYVPKENMLGKEGTAFAMSQGRLLGGRLHHSVRLLGLARRCMDLLLERGSRRIHQGQKQNEDSAFQEKIGRMECDYQICKTMILNAAMILDSLGGRHMQSLKAVSETKAFVPYKCQCIIDECIQLFGAQGITTDYILQLAFQACRGLRLMDGPCELHKKQVARFTQGSHMFNELINGDGYIANL</sequence>
<keyword evidence="1" id="KW-0285">Flavoprotein</keyword>
<feature type="domain" description="Acyl-CoA oxidase/dehydrogenase middle" evidence="4">
    <location>
        <begin position="485"/>
        <end position="586"/>
    </location>
</feature>
<dbReference type="AlphaFoldDB" id="A0A8S1NX67"/>
<dbReference type="GO" id="GO:0033539">
    <property type="term" value="P:fatty acid beta-oxidation using acyl-CoA dehydrogenase"/>
    <property type="evidence" value="ECO:0007669"/>
    <property type="project" value="TreeGrafter"/>
</dbReference>
<evidence type="ECO:0000259" key="4">
    <source>
        <dbReference type="Pfam" id="PF02770"/>
    </source>
</evidence>
<dbReference type="GO" id="GO:0003995">
    <property type="term" value="F:acyl-CoA dehydrogenase activity"/>
    <property type="evidence" value="ECO:0007669"/>
    <property type="project" value="TreeGrafter"/>
</dbReference>
<name>A0A8S1NX67_9CILI</name>
<keyword evidence="2" id="KW-0560">Oxidoreductase</keyword>
<keyword evidence="6" id="KW-1185">Reference proteome</keyword>
<evidence type="ECO:0000313" key="5">
    <source>
        <dbReference type="EMBL" id="CAD8094183.1"/>
    </source>
</evidence>
<organism evidence="5 6">
    <name type="scientific">Paramecium sonneborni</name>
    <dbReference type="NCBI Taxonomy" id="65129"/>
    <lineage>
        <taxon>Eukaryota</taxon>
        <taxon>Sar</taxon>
        <taxon>Alveolata</taxon>
        <taxon>Ciliophora</taxon>
        <taxon>Intramacronucleata</taxon>
        <taxon>Oligohymenophorea</taxon>
        <taxon>Peniculida</taxon>
        <taxon>Parameciidae</taxon>
        <taxon>Paramecium</taxon>
    </lineage>
</organism>
<accession>A0A8S1NX67</accession>
<dbReference type="PANTHER" id="PTHR48083:SF13">
    <property type="entry name" value="ACYL-COA DEHYDROGENASE FAMILY MEMBER 11"/>
    <property type="match status" value="1"/>
</dbReference>
<reference evidence="5" key="1">
    <citation type="submission" date="2021-01" db="EMBL/GenBank/DDBJ databases">
        <authorList>
            <consortium name="Genoscope - CEA"/>
            <person name="William W."/>
        </authorList>
    </citation>
    <scope>NUCLEOTIDE SEQUENCE</scope>
</reference>
<evidence type="ECO:0000313" key="6">
    <source>
        <dbReference type="Proteomes" id="UP000692954"/>
    </source>
</evidence>
<evidence type="ECO:0000256" key="1">
    <source>
        <dbReference type="ARBA" id="ARBA00022630"/>
    </source>
</evidence>
<evidence type="ECO:0000259" key="3">
    <source>
        <dbReference type="Pfam" id="PF00441"/>
    </source>
</evidence>
<dbReference type="OrthoDB" id="434771at2759"/>
<dbReference type="GO" id="GO:0005737">
    <property type="term" value="C:cytoplasm"/>
    <property type="evidence" value="ECO:0007669"/>
    <property type="project" value="TreeGrafter"/>
</dbReference>
<dbReference type="Pfam" id="PF02770">
    <property type="entry name" value="Acyl-CoA_dh_M"/>
    <property type="match status" value="1"/>
</dbReference>
<dbReference type="InterPro" id="IPR009075">
    <property type="entry name" value="AcylCo_DH/oxidase_C"/>
</dbReference>
<dbReference type="InterPro" id="IPR050741">
    <property type="entry name" value="Acyl-CoA_dehydrogenase"/>
</dbReference>
<feature type="domain" description="Acyl-CoA dehydrogenase/oxidase C-terminal" evidence="3">
    <location>
        <begin position="598"/>
        <end position="748"/>
    </location>
</feature>
<gene>
    <name evidence="5" type="ORF">PSON_ATCC_30995.1.T0620055</name>
</gene>
<dbReference type="EMBL" id="CAJJDN010000062">
    <property type="protein sequence ID" value="CAD8094183.1"/>
    <property type="molecule type" value="Genomic_DNA"/>
</dbReference>
<evidence type="ECO:0000256" key="2">
    <source>
        <dbReference type="ARBA" id="ARBA00023002"/>
    </source>
</evidence>